<evidence type="ECO:0000313" key="1">
    <source>
        <dbReference type="EMBL" id="GAG29813.1"/>
    </source>
</evidence>
<reference evidence="1" key="1">
    <citation type="journal article" date="2014" name="Front. Microbiol.">
        <title>High frequency of phylogenetically diverse reductive dehalogenase-homologous genes in deep subseafloor sedimentary metagenomes.</title>
        <authorList>
            <person name="Kawai M."/>
            <person name="Futagami T."/>
            <person name="Toyoda A."/>
            <person name="Takaki Y."/>
            <person name="Nishi S."/>
            <person name="Hori S."/>
            <person name="Arai W."/>
            <person name="Tsubouchi T."/>
            <person name="Morono Y."/>
            <person name="Uchiyama I."/>
            <person name="Ito T."/>
            <person name="Fujiyama A."/>
            <person name="Inagaki F."/>
            <person name="Takami H."/>
        </authorList>
    </citation>
    <scope>NUCLEOTIDE SEQUENCE</scope>
    <source>
        <strain evidence="1">Expedition CK06-06</strain>
    </source>
</reference>
<comment type="caution">
    <text evidence="1">The sequence shown here is derived from an EMBL/GenBank/DDBJ whole genome shotgun (WGS) entry which is preliminary data.</text>
</comment>
<dbReference type="SUPFAM" id="SSF69754">
    <property type="entry name" value="Ribosome binding protein Y (YfiA homologue)"/>
    <property type="match status" value="1"/>
</dbReference>
<feature type="non-terminal residue" evidence="1">
    <location>
        <position position="37"/>
    </location>
</feature>
<dbReference type="Pfam" id="PF02482">
    <property type="entry name" value="Ribosomal_S30AE"/>
    <property type="match status" value="1"/>
</dbReference>
<organism evidence="1">
    <name type="scientific">marine sediment metagenome</name>
    <dbReference type="NCBI Taxonomy" id="412755"/>
    <lineage>
        <taxon>unclassified sequences</taxon>
        <taxon>metagenomes</taxon>
        <taxon>ecological metagenomes</taxon>
    </lineage>
</organism>
<dbReference type="AlphaFoldDB" id="X0WZF8"/>
<accession>X0WZF8</accession>
<protein>
    <recommendedName>
        <fullName evidence="2">Ribosomal subunit interface protein</fullName>
    </recommendedName>
</protein>
<dbReference type="Gene3D" id="3.30.160.100">
    <property type="entry name" value="Ribosome hibernation promotion factor-like"/>
    <property type="match status" value="1"/>
</dbReference>
<name>X0WZF8_9ZZZZ</name>
<dbReference type="EMBL" id="BARS01043835">
    <property type="protein sequence ID" value="GAG29813.1"/>
    <property type="molecule type" value="Genomic_DNA"/>
</dbReference>
<proteinExistence type="predicted"/>
<gene>
    <name evidence="1" type="ORF">S01H1_66305</name>
</gene>
<sequence>MQIPLQITFRGIEGTESIEANIREKAEKLEQFAEHIT</sequence>
<evidence type="ECO:0008006" key="2">
    <source>
        <dbReference type="Google" id="ProtNLM"/>
    </source>
</evidence>
<dbReference type="InterPro" id="IPR003489">
    <property type="entry name" value="RHF/RaiA"/>
</dbReference>
<dbReference type="InterPro" id="IPR036567">
    <property type="entry name" value="RHF-like"/>
</dbReference>